<dbReference type="FunFam" id="2.60.260.40:FF:000003">
    <property type="entry name" value="NADH dehydrogenase [ubiquinone] iron-sulfur protein 6, mitochondrial"/>
    <property type="match status" value="1"/>
</dbReference>
<dbReference type="Pfam" id="PF10276">
    <property type="entry name" value="zf-CHCC"/>
    <property type="match status" value="1"/>
</dbReference>
<accession>A0A383V298</accession>
<gene>
    <name evidence="2" type="ORF">BLGHR1_16922</name>
</gene>
<name>A0A383V298_BLUHO</name>
<sequence>MLSSVRSSTVRQLSCRALVSLRQSCFISSQSIPKPEGLVSDTSITTSQQKSQLVIDPKYDGNNSLTQAPNKADLWSKSQNPRSVAMSGPRFEQTIFELQPAPYSAMELIHKQPVQWSHERVVVCDGGGGPLGHPRTFINIDKPQICVCEYCGLPFANEHHRKQIEALPSTPYPLS</sequence>
<dbReference type="Proteomes" id="UP000275772">
    <property type="component" value="Unassembled WGS sequence"/>
</dbReference>
<dbReference type="InterPro" id="IPR019401">
    <property type="entry name" value="Znf_CHCC"/>
</dbReference>
<protein>
    <recommendedName>
        <fullName evidence="1">Zinc finger CHCC-type domain-containing protein</fullName>
    </recommendedName>
</protein>
<dbReference type="PANTHER" id="PTHR13156:SF0">
    <property type="entry name" value="NADH DEHYDROGENASE [UBIQUINONE] IRON-SULFUR PROTEIN 6, MITOCHONDRIAL"/>
    <property type="match status" value="1"/>
</dbReference>
<evidence type="ECO:0000313" key="3">
    <source>
        <dbReference type="Proteomes" id="UP000275772"/>
    </source>
</evidence>
<dbReference type="GO" id="GO:0006120">
    <property type="term" value="P:mitochondrial electron transport, NADH to ubiquinone"/>
    <property type="evidence" value="ECO:0007669"/>
    <property type="project" value="TreeGrafter"/>
</dbReference>
<dbReference type="PANTHER" id="PTHR13156">
    <property type="entry name" value="NADH-UBIQUINONE OXIDOREDUCTASE 13 KD-A SUBUNIT"/>
    <property type="match status" value="1"/>
</dbReference>
<organism evidence="2 3">
    <name type="scientific">Blumeria hordei</name>
    <name type="common">Barley powdery mildew</name>
    <name type="synonym">Blumeria graminis f. sp. hordei</name>
    <dbReference type="NCBI Taxonomy" id="2867405"/>
    <lineage>
        <taxon>Eukaryota</taxon>
        <taxon>Fungi</taxon>
        <taxon>Dikarya</taxon>
        <taxon>Ascomycota</taxon>
        <taxon>Pezizomycotina</taxon>
        <taxon>Leotiomycetes</taxon>
        <taxon>Erysiphales</taxon>
        <taxon>Erysiphaceae</taxon>
        <taxon>Blumeria</taxon>
    </lineage>
</organism>
<feature type="domain" description="Zinc finger CHCC-type" evidence="1">
    <location>
        <begin position="120"/>
        <end position="155"/>
    </location>
</feature>
<evidence type="ECO:0000313" key="2">
    <source>
        <dbReference type="EMBL" id="SZF06119.1"/>
    </source>
</evidence>
<dbReference type="Gene3D" id="2.60.260.40">
    <property type="entry name" value="q5lls5 like domains"/>
    <property type="match status" value="1"/>
</dbReference>
<dbReference type="GO" id="GO:0005739">
    <property type="term" value="C:mitochondrion"/>
    <property type="evidence" value="ECO:0007669"/>
    <property type="project" value="GOC"/>
</dbReference>
<reference evidence="2 3" key="1">
    <citation type="submission" date="2017-11" db="EMBL/GenBank/DDBJ databases">
        <authorList>
            <person name="Kracher B."/>
        </authorList>
    </citation>
    <scope>NUCLEOTIDE SEQUENCE [LARGE SCALE GENOMIC DNA]</scope>
    <source>
        <strain evidence="2 3">RACE1</strain>
    </source>
</reference>
<dbReference type="VEuPathDB" id="FungiDB:BLGHR1_16922"/>
<evidence type="ECO:0000259" key="1">
    <source>
        <dbReference type="Pfam" id="PF10276"/>
    </source>
</evidence>
<dbReference type="AlphaFoldDB" id="A0A383V298"/>
<dbReference type="EMBL" id="UNSH01000086">
    <property type="protein sequence ID" value="SZF06119.1"/>
    <property type="molecule type" value="Genomic_DNA"/>
</dbReference>
<proteinExistence type="predicted"/>